<feature type="transmembrane region" description="Helical" evidence="7">
    <location>
        <begin position="285"/>
        <end position="308"/>
    </location>
</feature>
<protein>
    <submittedName>
        <fullName evidence="8">Membrane transport protein</fullName>
    </submittedName>
</protein>
<evidence type="ECO:0000256" key="1">
    <source>
        <dbReference type="ARBA" id="ARBA00004141"/>
    </source>
</evidence>
<evidence type="ECO:0000256" key="5">
    <source>
        <dbReference type="ARBA" id="ARBA00022989"/>
    </source>
</evidence>
<evidence type="ECO:0000256" key="4">
    <source>
        <dbReference type="ARBA" id="ARBA00022692"/>
    </source>
</evidence>
<keyword evidence="5 7" id="KW-1133">Transmembrane helix</keyword>
<evidence type="ECO:0000256" key="7">
    <source>
        <dbReference type="SAM" id="Phobius"/>
    </source>
</evidence>
<feature type="transmembrane region" description="Helical" evidence="7">
    <location>
        <begin position="34"/>
        <end position="52"/>
    </location>
</feature>
<feature type="transmembrane region" description="Helical" evidence="7">
    <location>
        <begin position="254"/>
        <end position="273"/>
    </location>
</feature>
<evidence type="ECO:0000256" key="2">
    <source>
        <dbReference type="ARBA" id="ARBA00022448"/>
    </source>
</evidence>
<evidence type="ECO:0000313" key="8">
    <source>
        <dbReference type="EMBL" id="VYT71606.1"/>
    </source>
</evidence>
<comment type="subcellular location">
    <subcellularLocation>
        <location evidence="1">Membrane</location>
        <topology evidence="1">Multi-pass membrane protein</topology>
    </subcellularLocation>
</comment>
<dbReference type="Pfam" id="PF03547">
    <property type="entry name" value="Mem_trans"/>
    <property type="match status" value="1"/>
</dbReference>
<name>A0A6N2Z0I2_9FIRM</name>
<feature type="transmembrane region" description="Helical" evidence="7">
    <location>
        <begin position="189"/>
        <end position="210"/>
    </location>
</feature>
<feature type="transmembrane region" description="Helical" evidence="7">
    <location>
        <begin position="152"/>
        <end position="177"/>
    </location>
</feature>
<feature type="transmembrane region" description="Helical" evidence="7">
    <location>
        <begin position="121"/>
        <end position="140"/>
    </location>
</feature>
<reference evidence="8" key="1">
    <citation type="submission" date="2019-11" db="EMBL/GenBank/DDBJ databases">
        <authorList>
            <person name="Feng L."/>
        </authorList>
    </citation>
    <scope>NUCLEOTIDE SEQUENCE</scope>
    <source>
        <strain evidence="8">CramosumLFYP8</strain>
    </source>
</reference>
<keyword evidence="3" id="KW-1003">Cell membrane</keyword>
<dbReference type="RefSeq" id="WP_156635280.1">
    <property type="nucleotide sequence ID" value="NZ_CACRTL010000017.1"/>
</dbReference>
<feature type="transmembrane region" description="Helical" evidence="7">
    <location>
        <begin position="58"/>
        <end position="81"/>
    </location>
</feature>
<feature type="transmembrane region" description="Helical" evidence="7">
    <location>
        <begin position="93"/>
        <end position="115"/>
    </location>
</feature>
<dbReference type="GO" id="GO:0016020">
    <property type="term" value="C:membrane"/>
    <property type="evidence" value="ECO:0007669"/>
    <property type="project" value="UniProtKB-SubCell"/>
</dbReference>
<feature type="transmembrane region" description="Helical" evidence="7">
    <location>
        <begin position="6"/>
        <end position="22"/>
    </location>
</feature>
<dbReference type="InterPro" id="IPR004776">
    <property type="entry name" value="Mem_transp_PIN-like"/>
</dbReference>
<gene>
    <name evidence="8" type="ORF">CRLFYP8_01980</name>
</gene>
<dbReference type="PANTHER" id="PTHR36838:SF3">
    <property type="entry name" value="TRANSPORTER AUXIN EFFLUX CARRIER EC FAMILY"/>
    <property type="match status" value="1"/>
</dbReference>
<keyword evidence="6 7" id="KW-0472">Membrane</keyword>
<keyword evidence="2" id="KW-0813">Transport</keyword>
<proteinExistence type="predicted"/>
<sequence length="309" mass="34558">MTVLTTLFPVFFMLLLGLVSHIKDWVTVNQKNGANTIIFKILFPVLVFNLMANANIELSHISIILYVYIAYLVILVIGKFITQHITKKYQKFAPYLLTVVEGGNVALPLYLSIVGQSSTTVIFDLGGIMICFITIPILIAKEVSAGSSYKDIIKSIFTNTFVIAVILGLFMNFTGLYELLLASSFGDMILTTINQVTAPIIPMILFILGYDLNIDSHNLKPVLRLIAVKFVYYAFVILGFFVLFPELMADKSFMIAPIIYFMCPTGFGLMPIIEPLYQDEDDASFTSAFVSIFMIVTLFVYTMVVIFIA</sequence>
<accession>A0A6N2Z0I2</accession>
<organism evidence="8">
    <name type="scientific">Thomasclavelia ramosa</name>
    <dbReference type="NCBI Taxonomy" id="1547"/>
    <lineage>
        <taxon>Bacteria</taxon>
        <taxon>Bacillati</taxon>
        <taxon>Bacillota</taxon>
        <taxon>Erysipelotrichia</taxon>
        <taxon>Erysipelotrichales</taxon>
        <taxon>Coprobacillaceae</taxon>
        <taxon>Thomasclavelia</taxon>
    </lineage>
</organism>
<evidence type="ECO:0000256" key="6">
    <source>
        <dbReference type="ARBA" id="ARBA00023136"/>
    </source>
</evidence>
<dbReference type="EMBL" id="CACRTL010000017">
    <property type="protein sequence ID" value="VYT71606.1"/>
    <property type="molecule type" value="Genomic_DNA"/>
</dbReference>
<feature type="transmembrane region" description="Helical" evidence="7">
    <location>
        <begin position="222"/>
        <end position="242"/>
    </location>
</feature>
<dbReference type="AlphaFoldDB" id="A0A6N2Z0I2"/>
<dbReference type="GO" id="GO:0055085">
    <property type="term" value="P:transmembrane transport"/>
    <property type="evidence" value="ECO:0007669"/>
    <property type="project" value="InterPro"/>
</dbReference>
<dbReference type="PANTHER" id="PTHR36838">
    <property type="entry name" value="AUXIN EFFLUX CARRIER FAMILY PROTEIN"/>
    <property type="match status" value="1"/>
</dbReference>
<evidence type="ECO:0000256" key="3">
    <source>
        <dbReference type="ARBA" id="ARBA00022475"/>
    </source>
</evidence>
<keyword evidence="4 7" id="KW-0812">Transmembrane</keyword>